<dbReference type="RefSeq" id="WP_336808117.1">
    <property type="nucleotide sequence ID" value="NZ_JBBBNY010000009.1"/>
</dbReference>
<name>A0ABU8JD46_9GAMM</name>
<keyword evidence="2" id="KW-0472">Membrane</keyword>
<feature type="transmembrane region" description="Helical" evidence="2">
    <location>
        <begin position="12"/>
        <end position="31"/>
    </location>
</feature>
<feature type="compositionally biased region" description="Low complexity" evidence="1">
    <location>
        <begin position="59"/>
        <end position="70"/>
    </location>
</feature>
<comment type="caution">
    <text evidence="3">The sequence shown here is derived from an EMBL/GenBank/DDBJ whole genome shotgun (WGS) entry which is preliminary data.</text>
</comment>
<dbReference type="PROSITE" id="PS51257">
    <property type="entry name" value="PROKAR_LIPOPROTEIN"/>
    <property type="match status" value="1"/>
</dbReference>
<proteinExistence type="predicted"/>
<feature type="region of interest" description="Disordered" evidence="1">
    <location>
        <begin position="59"/>
        <end position="78"/>
    </location>
</feature>
<accession>A0ABU8JD46</accession>
<keyword evidence="2" id="KW-0812">Transmembrane</keyword>
<dbReference type="EMBL" id="JBBBNY010000009">
    <property type="protein sequence ID" value="MEI7037484.1"/>
    <property type="molecule type" value="Genomic_DNA"/>
</dbReference>
<organism evidence="3 4">
    <name type="scientific">Fulvimonas yonginensis</name>
    <dbReference type="NCBI Taxonomy" id="1495200"/>
    <lineage>
        <taxon>Bacteria</taxon>
        <taxon>Pseudomonadati</taxon>
        <taxon>Pseudomonadota</taxon>
        <taxon>Gammaproteobacteria</taxon>
        <taxon>Lysobacterales</taxon>
        <taxon>Rhodanobacteraceae</taxon>
        <taxon>Fulvimonas</taxon>
    </lineage>
</organism>
<protein>
    <recommendedName>
        <fullName evidence="5">Lipoprotein</fullName>
    </recommendedName>
</protein>
<keyword evidence="2" id="KW-1133">Transmembrane helix</keyword>
<reference evidence="3 4" key="1">
    <citation type="journal article" date="2014" name="Int. J. Syst. Evol. Microbiol.">
        <title>Fulvimonas yonginensis sp. nov., isolated from greenhouse soil, and emended description of the genus Fulvimonas.</title>
        <authorList>
            <person name="Ahn J.H."/>
            <person name="Kim S.J."/>
            <person name="Weon H.Y."/>
            <person name="Hong S.B."/>
            <person name="Seok S.J."/>
            <person name="Kwon S.W."/>
        </authorList>
    </citation>
    <scope>NUCLEOTIDE SEQUENCE [LARGE SCALE GENOMIC DNA]</scope>
    <source>
        <strain evidence="3 4">KACC 16952</strain>
    </source>
</reference>
<sequence length="78" mass="8294">MADAWYRQPVLWLGAAILAASLAGCVWTVVLGSRHADLPLDGARPHTLLDMPVHAADRGAAARAPRPATPHTVPEHMP</sequence>
<keyword evidence="4" id="KW-1185">Reference proteome</keyword>
<gene>
    <name evidence="3" type="ORF">WAT24_12005</name>
</gene>
<evidence type="ECO:0000313" key="4">
    <source>
        <dbReference type="Proteomes" id="UP001381174"/>
    </source>
</evidence>
<evidence type="ECO:0000313" key="3">
    <source>
        <dbReference type="EMBL" id="MEI7037484.1"/>
    </source>
</evidence>
<dbReference type="Proteomes" id="UP001381174">
    <property type="component" value="Unassembled WGS sequence"/>
</dbReference>
<evidence type="ECO:0008006" key="5">
    <source>
        <dbReference type="Google" id="ProtNLM"/>
    </source>
</evidence>
<evidence type="ECO:0000256" key="1">
    <source>
        <dbReference type="SAM" id="MobiDB-lite"/>
    </source>
</evidence>
<evidence type="ECO:0000256" key="2">
    <source>
        <dbReference type="SAM" id="Phobius"/>
    </source>
</evidence>